<evidence type="ECO:0000256" key="4">
    <source>
        <dbReference type="ARBA" id="ARBA00023136"/>
    </source>
</evidence>
<proteinExistence type="predicted"/>
<dbReference type="KEGG" id="muo:115466493"/>
<dbReference type="RefSeq" id="XP_030053609.1">
    <property type="nucleotide sequence ID" value="XM_030197749.1"/>
</dbReference>
<feature type="transmembrane region" description="Helical" evidence="5">
    <location>
        <begin position="79"/>
        <end position="103"/>
    </location>
</feature>
<protein>
    <submittedName>
        <fullName evidence="7 8">Transmembrane protein 100-like</fullName>
    </submittedName>
</protein>
<comment type="subcellular location">
    <subcellularLocation>
        <location evidence="1">Membrane</location>
        <topology evidence="1">Multi-pass membrane protein</topology>
    </subcellularLocation>
</comment>
<organism evidence="6 10">
    <name type="scientific">Microcaecilia unicolor</name>
    <dbReference type="NCBI Taxonomy" id="1415580"/>
    <lineage>
        <taxon>Eukaryota</taxon>
        <taxon>Metazoa</taxon>
        <taxon>Chordata</taxon>
        <taxon>Craniata</taxon>
        <taxon>Vertebrata</taxon>
        <taxon>Euteleostomi</taxon>
        <taxon>Amphibia</taxon>
        <taxon>Gymnophiona</taxon>
        <taxon>Siphonopidae</taxon>
        <taxon>Microcaecilia</taxon>
    </lineage>
</organism>
<dbReference type="RefSeq" id="XP_030053612.1">
    <property type="nucleotide sequence ID" value="XM_030197752.1"/>
</dbReference>
<dbReference type="PANTHER" id="PTHR16100">
    <property type="entry name" value="PHOSPHOINOSITIDE-INTERACTING PROTEIN FAMILY MEMBER"/>
    <property type="match status" value="1"/>
</dbReference>
<accession>A0A6P7XDJ1</accession>
<dbReference type="AlphaFoldDB" id="A0A6P7XDJ1"/>
<sequence>MARPQVTLTALTALPQDERKPDLPDEDVEVQTQADPRLLGTTTGGLEYSCHSCLLAFGLVTTLIGIVTTGVAYTRDSHGSVIATLGLVLLGSGLTSVALSCMWRRCWKKGRRRRKESFSMLVCEEQEKKMTV</sequence>
<keyword evidence="2 5" id="KW-0812">Transmembrane</keyword>
<evidence type="ECO:0000256" key="1">
    <source>
        <dbReference type="ARBA" id="ARBA00004141"/>
    </source>
</evidence>
<evidence type="ECO:0000256" key="3">
    <source>
        <dbReference type="ARBA" id="ARBA00022989"/>
    </source>
</evidence>
<evidence type="ECO:0000313" key="9">
    <source>
        <dbReference type="RefSeq" id="XP_030053611.1"/>
    </source>
</evidence>
<dbReference type="Pfam" id="PF16311">
    <property type="entry name" value="TMEM100"/>
    <property type="match status" value="1"/>
</dbReference>
<dbReference type="OrthoDB" id="9042468at2759"/>
<evidence type="ECO:0000313" key="7">
    <source>
        <dbReference type="RefSeq" id="XP_030053609.1"/>
    </source>
</evidence>
<evidence type="ECO:0000313" key="8">
    <source>
        <dbReference type="RefSeq" id="XP_030053610.1"/>
    </source>
</evidence>
<keyword evidence="3 5" id="KW-1133">Transmembrane helix</keyword>
<dbReference type="RefSeq" id="XP_030053610.1">
    <property type="nucleotide sequence ID" value="XM_030197750.1"/>
</dbReference>
<keyword evidence="4 5" id="KW-0472">Membrane</keyword>
<evidence type="ECO:0000256" key="5">
    <source>
        <dbReference type="SAM" id="Phobius"/>
    </source>
</evidence>
<dbReference type="InterPro" id="IPR032536">
    <property type="entry name" value="TMEM100"/>
</dbReference>
<reference evidence="7 8" key="1">
    <citation type="submission" date="2025-04" db="UniProtKB">
        <authorList>
            <consortium name="RefSeq"/>
        </authorList>
    </citation>
    <scope>IDENTIFICATION</scope>
</reference>
<name>A0A6P7XDJ1_9AMPH</name>
<keyword evidence="6" id="KW-1185">Reference proteome</keyword>
<dbReference type="GeneID" id="115466493"/>
<dbReference type="Proteomes" id="UP000515156">
    <property type="component" value="Chromosome 3"/>
</dbReference>
<dbReference type="PANTHER" id="PTHR16100:SF5">
    <property type="entry name" value="TRANSMEMBRANE PROTEIN 100"/>
    <property type="match status" value="1"/>
</dbReference>
<evidence type="ECO:0000313" key="6">
    <source>
        <dbReference type="Proteomes" id="UP000515156"/>
    </source>
</evidence>
<dbReference type="RefSeq" id="XP_030053611.1">
    <property type="nucleotide sequence ID" value="XM_030197751.1"/>
</dbReference>
<dbReference type="GO" id="GO:0005886">
    <property type="term" value="C:plasma membrane"/>
    <property type="evidence" value="ECO:0007669"/>
    <property type="project" value="TreeGrafter"/>
</dbReference>
<evidence type="ECO:0000256" key="2">
    <source>
        <dbReference type="ARBA" id="ARBA00022692"/>
    </source>
</evidence>
<feature type="transmembrane region" description="Helical" evidence="5">
    <location>
        <begin position="53"/>
        <end position="73"/>
    </location>
</feature>
<gene>
    <name evidence="7 8 9 10" type="primary">LOC115466493</name>
</gene>
<dbReference type="GO" id="GO:0071773">
    <property type="term" value="P:cellular response to BMP stimulus"/>
    <property type="evidence" value="ECO:0007669"/>
    <property type="project" value="TreeGrafter"/>
</dbReference>
<evidence type="ECO:0000313" key="10">
    <source>
        <dbReference type="RefSeq" id="XP_030053612.1"/>
    </source>
</evidence>